<dbReference type="OrthoDB" id="9806396at2"/>
<dbReference type="SMART" id="SM00322">
    <property type="entry name" value="KH"/>
    <property type="match status" value="1"/>
</dbReference>
<comment type="function">
    <text evidence="6 8">Binds the lower part of the 30S subunit head. Binds mRNA in the 70S ribosome, positioning it for translation.</text>
</comment>
<evidence type="ECO:0000256" key="8">
    <source>
        <dbReference type="HAMAP-Rule" id="MF_01309"/>
    </source>
</evidence>
<dbReference type="InterPro" id="IPR015946">
    <property type="entry name" value="KH_dom-like_a/b"/>
</dbReference>
<dbReference type="InterPro" id="IPR004044">
    <property type="entry name" value="KH_dom_type_2"/>
</dbReference>
<dbReference type="SUPFAM" id="SSF54821">
    <property type="entry name" value="Ribosomal protein S3 C-terminal domain"/>
    <property type="match status" value="1"/>
</dbReference>
<dbReference type="FunFam" id="3.30.300.20:FF:000001">
    <property type="entry name" value="30S ribosomal protein S3"/>
    <property type="match status" value="1"/>
</dbReference>
<evidence type="ECO:0000256" key="2">
    <source>
        <dbReference type="ARBA" id="ARBA00022730"/>
    </source>
</evidence>
<dbReference type="Gene3D" id="3.30.1140.32">
    <property type="entry name" value="Ribosomal protein S3, C-terminal domain"/>
    <property type="match status" value="1"/>
</dbReference>
<feature type="domain" description="KH type-2" evidence="10">
    <location>
        <begin position="39"/>
        <end position="107"/>
    </location>
</feature>
<protein>
    <recommendedName>
        <fullName evidence="7 8">Small ribosomal subunit protein uS3</fullName>
    </recommendedName>
</protein>
<dbReference type="Pfam" id="PF00189">
    <property type="entry name" value="Ribosomal_S3_C"/>
    <property type="match status" value="1"/>
</dbReference>
<dbReference type="Gene3D" id="3.30.300.20">
    <property type="match status" value="1"/>
</dbReference>
<dbReference type="GO" id="GO:0006412">
    <property type="term" value="P:translation"/>
    <property type="evidence" value="ECO:0007669"/>
    <property type="project" value="UniProtKB-UniRule"/>
</dbReference>
<evidence type="ECO:0000259" key="10">
    <source>
        <dbReference type="PROSITE" id="PS50823"/>
    </source>
</evidence>
<dbReference type="InterPro" id="IPR004087">
    <property type="entry name" value="KH_dom"/>
</dbReference>
<dbReference type="PROSITE" id="PS00548">
    <property type="entry name" value="RIBOSOMAL_S3"/>
    <property type="match status" value="1"/>
</dbReference>
<dbReference type="HAMAP" id="MF_01309_B">
    <property type="entry name" value="Ribosomal_uS3_B"/>
    <property type="match status" value="1"/>
</dbReference>
<dbReference type="Pfam" id="PF07650">
    <property type="entry name" value="KH_2"/>
    <property type="match status" value="1"/>
</dbReference>
<proteinExistence type="inferred from homology"/>
<keyword evidence="3 8" id="KW-0694">RNA-binding</keyword>
<evidence type="ECO:0000256" key="4">
    <source>
        <dbReference type="ARBA" id="ARBA00022980"/>
    </source>
</evidence>
<gene>
    <name evidence="8 11" type="primary">rpsC</name>
    <name evidence="11" type="ORF">TPPER_00202</name>
</gene>
<evidence type="ECO:0000256" key="7">
    <source>
        <dbReference type="ARBA" id="ARBA00035257"/>
    </source>
</evidence>
<dbReference type="PANTHER" id="PTHR11760">
    <property type="entry name" value="30S/40S RIBOSOMAL PROTEIN S3"/>
    <property type="match status" value="1"/>
</dbReference>
<accession>A0A2G0V6W9</accession>
<dbReference type="PROSITE" id="PS50823">
    <property type="entry name" value="KH_TYPE_2"/>
    <property type="match status" value="1"/>
</dbReference>
<dbReference type="PANTHER" id="PTHR11760:SF19">
    <property type="entry name" value="SMALL RIBOSOMAL SUBUNIT PROTEIN US3C"/>
    <property type="match status" value="1"/>
</dbReference>
<dbReference type="InterPro" id="IPR018280">
    <property type="entry name" value="Ribosomal_uS3_CS"/>
</dbReference>
<evidence type="ECO:0000256" key="9">
    <source>
        <dbReference type="RuleBase" id="RU003624"/>
    </source>
</evidence>
<evidence type="ECO:0000256" key="3">
    <source>
        <dbReference type="ARBA" id="ARBA00022884"/>
    </source>
</evidence>
<dbReference type="RefSeq" id="WP_099336919.1">
    <property type="nucleotide sequence ID" value="NZ_MKGN01000019.1"/>
</dbReference>
<dbReference type="GO" id="GO:0003735">
    <property type="term" value="F:structural constituent of ribosome"/>
    <property type="evidence" value="ECO:0007669"/>
    <property type="project" value="InterPro"/>
</dbReference>
<dbReference type="InterPro" id="IPR001351">
    <property type="entry name" value="Ribosomal_uS3_C"/>
</dbReference>
<dbReference type="InterPro" id="IPR009019">
    <property type="entry name" value="KH_sf_prok-type"/>
</dbReference>
<dbReference type="Proteomes" id="UP000222818">
    <property type="component" value="Unassembled WGS sequence"/>
</dbReference>
<evidence type="ECO:0000256" key="5">
    <source>
        <dbReference type="ARBA" id="ARBA00023274"/>
    </source>
</evidence>
<comment type="similarity">
    <text evidence="1 8 9">Belongs to the universal ribosomal protein uS3 family.</text>
</comment>
<dbReference type="GO" id="GO:0003729">
    <property type="term" value="F:mRNA binding"/>
    <property type="evidence" value="ECO:0007669"/>
    <property type="project" value="UniProtKB-UniRule"/>
</dbReference>
<organism evidence="11 12">
    <name type="scientific">Candidatus Tremblayella phenacoccinincola</name>
    <dbReference type="NCBI Taxonomy" id="1010676"/>
    <lineage>
        <taxon>Bacteria</taxon>
        <taxon>Pseudomonadati</taxon>
        <taxon>Pseudomonadota</taxon>
        <taxon>Betaproteobacteria</taxon>
        <taxon>Candidatus Tremblayella</taxon>
    </lineage>
</organism>
<sequence length="215" mass="24133">MGQKVNPNVFRVCARFDWNSRWFANRYSFPVFLKEDIKLRRILKDKLRRTAVGRVMIERTPKLIKIVVHSSKPGTIIGKKGGDIDALKTEAKLLAQTPVNISVEEISKPDLDARLVAENISEQLEKRVSVKRIIKRVVSGAIRQGALGIKVMCAGRLGGAEIARKEWYKEGKIPLQTLNADIDYATSKAKTTYGSIGVKVWIYKGSLKECSYVTT</sequence>
<dbReference type="AlphaFoldDB" id="A0A2G0V6W9"/>
<evidence type="ECO:0000256" key="1">
    <source>
        <dbReference type="ARBA" id="ARBA00010761"/>
    </source>
</evidence>
<evidence type="ECO:0000256" key="6">
    <source>
        <dbReference type="ARBA" id="ARBA00024998"/>
    </source>
</evidence>
<comment type="subunit">
    <text evidence="8">Part of the 30S ribosomal subunit. Forms a tight complex with proteins S10 and S14.</text>
</comment>
<keyword evidence="4 8" id="KW-0689">Ribosomal protein</keyword>
<comment type="caution">
    <text evidence="11">The sequence shown here is derived from an EMBL/GenBank/DDBJ whole genome shotgun (WGS) entry which is preliminary data.</text>
</comment>
<dbReference type="InterPro" id="IPR057258">
    <property type="entry name" value="Ribosomal_uS3"/>
</dbReference>
<evidence type="ECO:0000313" key="12">
    <source>
        <dbReference type="Proteomes" id="UP000222818"/>
    </source>
</evidence>
<name>A0A2G0V6W9_9PROT</name>
<dbReference type="GO" id="GO:0022627">
    <property type="term" value="C:cytosolic small ribosomal subunit"/>
    <property type="evidence" value="ECO:0007669"/>
    <property type="project" value="TreeGrafter"/>
</dbReference>
<keyword evidence="12" id="KW-1185">Reference proteome</keyword>
<evidence type="ECO:0000313" key="11">
    <source>
        <dbReference type="EMBL" id="PHN16209.1"/>
    </source>
</evidence>
<dbReference type="CDD" id="cd02412">
    <property type="entry name" value="KH-II_30S_S3"/>
    <property type="match status" value="1"/>
</dbReference>
<dbReference type="NCBIfam" id="TIGR01009">
    <property type="entry name" value="rpsC_bact"/>
    <property type="match status" value="1"/>
</dbReference>
<dbReference type="GO" id="GO:0019843">
    <property type="term" value="F:rRNA binding"/>
    <property type="evidence" value="ECO:0007669"/>
    <property type="project" value="UniProtKB-UniRule"/>
</dbReference>
<keyword evidence="2 8" id="KW-0699">rRNA-binding</keyword>
<keyword evidence="5 8" id="KW-0687">Ribonucleoprotein</keyword>
<reference evidence="11 12" key="1">
    <citation type="journal article" date="2017" name="ISME J.">
        <title>Tremblaya phenacola PPER: an evolutionary beta-gammaproteobacterium collage.</title>
        <authorList>
            <person name="Gil R."/>
            <person name="Vargas-Chavez C."/>
            <person name="Lopez-Madrigal S."/>
            <person name="Santos-Garcia D."/>
            <person name="Latorre A."/>
            <person name="Moya A."/>
        </authorList>
    </citation>
    <scope>NUCLEOTIDE SEQUENCE [LARGE SCALE GENOMIC DNA]</scope>
    <source>
        <strain evidence="11 12">PPER</strain>
    </source>
</reference>
<dbReference type="InterPro" id="IPR005704">
    <property type="entry name" value="Ribosomal_uS3_bac-typ"/>
</dbReference>
<dbReference type="SUPFAM" id="SSF54814">
    <property type="entry name" value="Prokaryotic type KH domain (KH-domain type II)"/>
    <property type="match status" value="1"/>
</dbReference>
<dbReference type="EMBL" id="MKGN01000019">
    <property type="protein sequence ID" value="PHN16209.1"/>
    <property type="molecule type" value="Genomic_DNA"/>
</dbReference>
<dbReference type="InterPro" id="IPR036419">
    <property type="entry name" value="Ribosomal_S3_C_sf"/>
</dbReference>